<gene>
    <name evidence="3" type="ORF">SERLADRAFT_464525</name>
</gene>
<sequence>MQRRRAGKPLAHISPPIQHGSAGMGSDSEKRSRLNQKYLGVTNRIWIIVFVFLCIIAFTHYALPSQPPPRRVFISTHLEPKNYLNETDHNPFEFCPVFGPGDELAEKYGAIPLSQSRLHLGSGARLHRVIHKALLGQPVVMSVLGGSVSACHGAGDDPLAPNCYPSRFFQWWNTVFPHPASELTNGAMRRTNSGYFGFCSGHHIPDDTDLVVLEFDADDPADPSTLDNFEILVRSVLDRPDQPAVVIMGHFSPQVHQTHGFAGPDHWHSVVAQFYDVPHVSIKPILYPDYMSNPDSIKKYYADAVLANTQGHEVIADVLISYFQSQICSAWATVGGYSHETSPALASDPGADTHLFGGVGVRKGAAVPEPQKPADDAKKQLTPVDSHAMSPQLRIPPNRISTRPKSDRLFREIAPFCASANDLVNPVPPSLFYGSGWYAHHPPAGSSALLTTAHYWHSSLPLSKLRIPVRVGAGDIGIYYLKEPSSEIGEGSYIECWVDDNYSGSKIIENAADINDATPALEIIDHYVSRGPHFVECQLLGEEGQSVPSFKIVGVFST</sequence>
<proteinExistence type="predicted"/>
<name>F8NSD3_SERL9</name>
<accession>F8NSD3</accession>
<feature type="region of interest" description="Disordered" evidence="1">
    <location>
        <begin position="1"/>
        <end position="29"/>
    </location>
</feature>
<dbReference type="OrthoDB" id="544608at2759"/>
<dbReference type="HOGENOM" id="CLU_029715_0_0_1"/>
<evidence type="ECO:0000256" key="1">
    <source>
        <dbReference type="SAM" id="MobiDB-lite"/>
    </source>
</evidence>
<dbReference type="RefSeq" id="XP_007317084.1">
    <property type="nucleotide sequence ID" value="XM_007317022.1"/>
</dbReference>
<feature type="region of interest" description="Disordered" evidence="1">
    <location>
        <begin position="366"/>
        <end position="401"/>
    </location>
</feature>
<dbReference type="EMBL" id="GL945432">
    <property type="protein sequence ID" value="EGO26911.1"/>
    <property type="molecule type" value="Genomic_DNA"/>
</dbReference>
<keyword evidence="2" id="KW-0812">Transmembrane</keyword>
<reference evidence="3" key="1">
    <citation type="submission" date="2011-04" db="EMBL/GenBank/DDBJ databases">
        <title>Evolution of plant cell wall degrading machinery underlies the functional diversity of forest fungi.</title>
        <authorList>
            <consortium name="US DOE Joint Genome Institute (JGI-PGF)"/>
            <person name="Eastwood D.C."/>
            <person name="Floudas D."/>
            <person name="Binder M."/>
            <person name="Majcherczyk A."/>
            <person name="Schneider P."/>
            <person name="Aerts A."/>
            <person name="Asiegbu F.O."/>
            <person name="Baker S.E."/>
            <person name="Barry K."/>
            <person name="Bendiksby M."/>
            <person name="Blumentritt M."/>
            <person name="Coutinho P.M."/>
            <person name="Cullen D."/>
            <person name="Cullen D."/>
            <person name="Gathman A."/>
            <person name="Goodell B."/>
            <person name="Henrissat B."/>
            <person name="Ihrmark K."/>
            <person name="Kauserud H."/>
            <person name="Kohler A."/>
            <person name="LaButti K."/>
            <person name="Lapidus A."/>
            <person name="Lavin J.L."/>
            <person name="Lee Y.-H."/>
            <person name="Lindquist E."/>
            <person name="Lilly W."/>
            <person name="Lucas S."/>
            <person name="Morin E."/>
            <person name="Murat C."/>
            <person name="Oguiza J.A."/>
            <person name="Park J."/>
            <person name="Pisabarro A.G."/>
            <person name="Riley R."/>
            <person name="Rosling A."/>
            <person name="Salamov A."/>
            <person name="Schmidt O."/>
            <person name="Schmutz J."/>
            <person name="Skrede I."/>
            <person name="Stenlid J."/>
            <person name="Wiebenga A."/>
            <person name="Xie X."/>
            <person name="Kues U."/>
            <person name="Hibbett D.S."/>
            <person name="Hoffmeister D."/>
            <person name="Hogberg N."/>
            <person name="Martin F."/>
            <person name="Grigoriev I.V."/>
            <person name="Watkinson S.C."/>
        </authorList>
    </citation>
    <scope>NUCLEOTIDE SEQUENCE</scope>
    <source>
        <strain evidence="3">S7.9</strain>
    </source>
</reference>
<evidence type="ECO:0008006" key="4">
    <source>
        <dbReference type="Google" id="ProtNLM"/>
    </source>
</evidence>
<feature type="transmembrane region" description="Helical" evidence="2">
    <location>
        <begin position="45"/>
        <end position="63"/>
    </location>
</feature>
<keyword evidence="2" id="KW-0472">Membrane</keyword>
<organism>
    <name type="scientific">Serpula lacrymans var. lacrymans (strain S7.9)</name>
    <name type="common">Dry rot fungus</name>
    <dbReference type="NCBI Taxonomy" id="578457"/>
    <lineage>
        <taxon>Eukaryota</taxon>
        <taxon>Fungi</taxon>
        <taxon>Dikarya</taxon>
        <taxon>Basidiomycota</taxon>
        <taxon>Agaricomycotina</taxon>
        <taxon>Agaricomycetes</taxon>
        <taxon>Agaricomycetidae</taxon>
        <taxon>Boletales</taxon>
        <taxon>Coniophorineae</taxon>
        <taxon>Serpulaceae</taxon>
        <taxon>Serpula</taxon>
    </lineage>
</organism>
<dbReference type="CDD" id="cd00229">
    <property type="entry name" value="SGNH_hydrolase"/>
    <property type="match status" value="1"/>
</dbReference>
<dbReference type="PANTHER" id="PTHR34407:SF1">
    <property type="entry name" value="SGNH HYDROLASE-TYPE ESTERASE DOMAIN-CONTAINING PROTEIN"/>
    <property type="match status" value="1"/>
</dbReference>
<protein>
    <recommendedName>
        <fullName evidence="4">Cap64 protein</fullName>
    </recommendedName>
</protein>
<dbReference type="AlphaFoldDB" id="F8NSD3"/>
<dbReference type="KEGG" id="sla:SERLADRAFT_464525"/>
<keyword evidence="2" id="KW-1133">Transmembrane helix</keyword>
<dbReference type="GeneID" id="18818756"/>
<evidence type="ECO:0000313" key="3">
    <source>
        <dbReference type="EMBL" id="EGO26911.1"/>
    </source>
</evidence>
<dbReference type="SUPFAM" id="SSF52266">
    <property type="entry name" value="SGNH hydrolase"/>
    <property type="match status" value="1"/>
</dbReference>
<evidence type="ECO:0000256" key="2">
    <source>
        <dbReference type="SAM" id="Phobius"/>
    </source>
</evidence>
<dbReference type="Proteomes" id="UP000008064">
    <property type="component" value="Unassembled WGS sequence"/>
</dbReference>
<dbReference type="PANTHER" id="PTHR34407">
    <property type="entry name" value="EXPRESSED PROTEIN"/>
    <property type="match status" value="1"/>
</dbReference>